<organism evidence="1">
    <name type="scientific">uncultured marine thaumarchaeote KM3_12_F11</name>
    <dbReference type="NCBI Taxonomy" id="1455999"/>
    <lineage>
        <taxon>Archaea</taxon>
        <taxon>Nitrososphaerota</taxon>
        <taxon>environmental samples</taxon>
    </lineage>
</organism>
<accession>A0A075GA20</accession>
<protein>
    <submittedName>
        <fullName evidence="1">Uncharacterized protein</fullName>
    </submittedName>
</protein>
<dbReference type="AlphaFoldDB" id="A0A075GA20"/>
<name>A0A075GA20_9ARCH</name>
<proteinExistence type="predicted"/>
<reference evidence="1" key="1">
    <citation type="journal article" date="2014" name="Genome Biol. Evol.">
        <title>Pangenome evidence for extensive interdomain horizontal transfer affecting lineage core and shell genes in uncultured planktonic thaumarchaeota and euryarchaeota.</title>
        <authorList>
            <person name="Deschamps P."/>
            <person name="Zivanovic Y."/>
            <person name="Moreira D."/>
            <person name="Rodriguez-Valera F."/>
            <person name="Lopez-Garcia P."/>
        </authorList>
    </citation>
    <scope>NUCLEOTIDE SEQUENCE</scope>
</reference>
<evidence type="ECO:0000313" key="1">
    <source>
        <dbReference type="EMBL" id="AIF00220.1"/>
    </source>
</evidence>
<sequence>MDKLETPTVDKLPRYIQVHSTLEFTRLVCALERAPRVSFSHNHDGKKILSVQMDVLKEKPIVYYTPLEHNGDYLCYGLKSGKEESEIVNSTSDSSKLYSPIIRIKSLPKTLQPGNGTLDRYQPIELEDLSSLAKLTWGFDEVPFPLFLFPHNDKWLLGVFMNFNDEGTSYFCHVVLNSEPENPFIKFSTTNGIEPTFVQNPSEHGYSYIKIIKLKDTHPLVDYGHLQN</sequence>
<dbReference type="EMBL" id="KF900585">
    <property type="protein sequence ID" value="AIF00220.1"/>
    <property type="molecule type" value="Genomic_DNA"/>
</dbReference>